<proteinExistence type="predicted"/>
<dbReference type="Pfam" id="PF01408">
    <property type="entry name" value="GFO_IDH_MocA"/>
    <property type="match status" value="1"/>
</dbReference>
<name>A0A9D1ESP6_9FIRM</name>
<dbReference type="Proteomes" id="UP000823935">
    <property type="component" value="Unassembled WGS sequence"/>
</dbReference>
<dbReference type="GO" id="GO:0016491">
    <property type="term" value="F:oxidoreductase activity"/>
    <property type="evidence" value="ECO:0007669"/>
    <property type="project" value="UniProtKB-KW"/>
</dbReference>
<gene>
    <name evidence="4" type="ORF">IAB44_08210</name>
</gene>
<dbReference type="PANTHER" id="PTHR43818:SF11">
    <property type="entry name" value="BCDNA.GH03377"/>
    <property type="match status" value="1"/>
</dbReference>
<keyword evidence="1" id="KW-0560">Oxidoreductase</keyword>
<dbReference type="Gene3D" id="3.30.360.10">
    <property type="entry name" value="Dihydrodipicolinate Reductase, domain 2"/>
    <property type="match status" value="1"/>
</dbReference>
<dbReference type="InterPro" id="IPR055170">
    <property type="entry name" value="GFO_IDH_MocA-like_dom"/>
</dbReference>
<protein>
    <submittedName>
        <fullName evidence="4">Gfo/Idh/MocA family oxidoreductase</fullName>
    </submittedName>
</protein>
<dbReference type="SUPFAM" id="SSF51735">
    <property type="entry name" value="NAD(P)-binding Rossmann-fold domains"/>
    <property type="match status" value="1"/>
</dbReference>
<dbReference type="EMBL" id="DVIQ01000043">
    <property type="protein sequence ID" value="HIS31509.1"/>
    <property type="molecule type" value="Genomic_DNA"/>
</dbReference>
<evidence type="ECO:0000256" key="1">
    <source>
        <dbReference type="ARBA" id="ARBA00023002"/>
    </source>
</evidence>
<feature type="domain" description="Gfo/Idh/MocA-like oxidoreductase N-terminal" evidence="2">
    <location>
        <begin position="4"/>
        <end position="119"/>
    </location>
</feature>
<organism evidence="4 5">
    <name type="scientific">Candidatus Limivivens intestinipullorum</name>
    <dbReference type="NCBI Taxonomy" id="2840858"/>
    <lineage>
        <taxon>Bacteria</taxon>
        <taxon>Bacillati</taxon>
        <taxon>Bacillota</taxon>
        <taxon>Clostridia</taxon>
        <taxon>Lachnospirales</taxon>
        <taxon>Lachnospiraceae</taxon>
        <taxon>Lachnospiraceae incertae sedis</taxon>
        <taxon>Candidatus Limivivens</taxon>
    </lineage>
</organism>
<evidence type="ECO:0000259" key="3">
    <source>
        <dbReference type="Pfam" id="PF22725"/>
    </source>
</evidence>
<dbReference type="InterPro" id="IPR000683">
    <property type="entry name" value="Gfo/Idh/MocA-like_OxRdtase_N"/>
</dbReference>
<evidence type="ECO:0000259" key="2">
    <source>
        <dbReference type="Pfam" id="PF01408"/>
    </source>
</evidence>
<reference evidence="4" key="2">
    <citation type="journal article" date="2021" name="PeerJ">
        <title>Extensive microbial diversity within the chicken gut microbiome revealed by metagenomics and culture.</title>
        <authorList>
            <person name="Gilroy R."/>
            <person name="Ravi A."/>
            <person name="Getino M."/>
            <person name="Pursley I."/>
            <person name="Horton D.L."/>
            <person name="Alikhan N.F."/>
            <person name="Baker D."/>
            <person name="Gharbi K."/>
            <person name="Hall N."/>
            <person name="Watson M."/>
            <person name="Adriaenssens E.M."/>
            <person name="Foster-Nyarko E."/>
            <person name="Jarju S."/>
            <person name="Secka A."/>
            <person name="Antonio M."/>
            <person name="Oren A."/>
            <person name="Chaudhuri R.R."/>
            <person name="La Ragione R."/>
            <person name="Hildebrand F."/>
            <person name="Pallen M.J."/>
        </authorList>
    </citation>
    <scope>NUCLEOTIDE SEQUENCE</scope>
    <source>
        <strain evidence="4">CHK190-19873</strain>
    </source>
</reference>
<evidence type="ECO:0000313" key="4">
    <source>
        <dbReference type="EMBL" id="HIS31509.1"/>
    </source>
</evidence>
<dbReference type="Gene3D" id="3.40.50.720">
    <property type="entry name" value="NAD(P)-binding Rossmann-like Domain"/>
    <property type="match status" value="1"/>
</dbReference>
<accession>A0A9D1ESP6</accession>
<dbReference type="InterPro" id="IPR036291">
    <property type="entry name" value="NAD(P)-bd_dom_sf"/>
</dbReference>
<comment type="caution">
    <text evidence="4">The sequence shown here is derived from an EMBL/GenBank/DDBJ whole genome shotgun (WGS) entry which is preliminary data.</text>
</comment>
<sequence length="362" mass="39882">MKKVNVAVVGCGNISGIYLENLTKRFRNIEVYAISDLIEENTRTKSEQFGIQKIMTFQEIIKDPNVQIVLNLTTPPLHYELSKQALEAGKNVYVEKPLSLNYDEGKELVALAKGKGLLLGCAPDTFLGAGIQTCRHIIDGGVIGDIIGATAFMVCHGHESWHPGPEFYYKKGGGPMFDMGPYYLTALVNLVGPVTSVAGMTAISFPTRKITSQPKYGEEIQVEVPTHVNGLLRFRNGAIGNIITSFDVWDSVLPRIEIYGTRGSMLVPDPNGFGGEVKIRQYFDTEFKSCPLITEHSENSRGIGLSDLADALLSGRSDHRASGELALHVLEIMEKIHTSSDEHREIRLESTCERPEALPFTQ</sequence>
<reference evidence="4" key="1">
    <citation type="submission" date="2020-10" db="EMBL/GenBank/DDBJ databases">
        <authorList>
            <person name="Gilroy R."/>
        </authorList>
    </citation>
    <scope>NUCLEOTIDE SEQUENCE</scope>
    <source>
        <strain evidence="4">CHK190-19873</strain>
    </source>
</reference>
<dbReference type="AlphaFoldDB" id="A0A9D1ESP6"/>
<dbReference type="Pfam" id="PF22725">
    <property type="entry name" value="GFO_IDH_MocA_C3"/>
    <property type="match status" value="1"/>
</dbReference>
<dbReference type="GO" id="GO:0000166">
    <property type="term" value="F:nucleotide binding"/>
    <property type="evidence" value="ECO:0007669"/>
    <property type="project" value="InterPro"/>
</dbReference>
<evidence type="ECO:0000313" key="5">
    <source>
        <dbReference type="Proteomes" id="UP000823935"/>
    </source>
</evidence>
<dbReference type="SUPFAM" id="SSF55347">
    <property type="entry name" value="Glyceraldehyde-3-phosphate dehydrogenase-like, C-terminal domain"/>
    <property type="match status" value="1"/>
</dbReference>
<feature type="domain" description="GFO/IDH/MocA-like oxidoreductase" evidence="3">
    <location>
        <begin position="131"/>
        <end position="265"/>
    </location>
</feature>
<dbReference type="InterPro" id="IPR050463">
    <property type="entry name" value="Gfo/Idh/MocA_oxidrdct_glycsds"/>
</dbReference>
<dbReference type="PANTHER" id="PTHR43818">
    <property type="entry name" value="BCDNA.GH03377"/>
    <property type="match status" value="1"/>
</dbReference>